<reference evidence="9 10" key="1">
    <citation type="journal article" date="2016" name="Nat. Commun.">
        <title>Thousands of microbial genomes shed light on interconnected biogeochemical processes in an aquifer system.</title>
        <authorList>
            <person name="Anantharaman K."/>
            <person name="Brown C.T."/>
            <person name="Hug L.A."/>
            <person name="Sharon I."/>
            <person name="Castelle C.J."/>
            <person name="Probst A.J."/>
            <person name="Thomas B.C."/>
            <person name="Singh A."/>
            <person name="Wilkins M.J."/>
            <person name="Karaoz U."/>
            <person name="Brodie E.L."/>
            <person name="Williams K.H."/>
            <person name="Hubbard S.S."/>
            <person name="Banfield J.F."/>
        </authorList>
    </citation>
    <scope>NUCLEOTIDE SEQUENCE [LARGE SCALE GENOMIC DNA]</scope>
</reference>
<keyword evidence="5 7" id="KW-0687">Ribonucleoprotein</keyword>
<evidence type="ECO:0000256" key="2">
    <source>
        <dbReference type="ARBA" id="ARBA00022730"/>
    </source>
</evidence>
<gene>
    <name evidence="7" type="primary">rpsK</name>
    <name evidence="9" type="ORF">A3F00_01455</name>
</gene>
<dbReference type="GO" id="GO:0019843">
    <property type="term" value="F:rRNA binding"/>
    <property type="evidence" value="ECO:0007669"/>
    <property type="project" value="UniProtKB-UniRule"/>
</dbReference>
<evidence type="ECO:0000256" key="8">
    <source>
        <dbReference type="RuleBase" id="RU003629"/>
    </source>
</evidence>
<proteinExistence type="inferred from homology"/>
<dbReference type="FunFam" id="3.30.420.80:FF:000010">
    <property type="entry name" value="30S ribosomal protein S11"/>
    <property type="match status" value="1"/>
</dbReference>
<dbReference type="InterPro" id="IPR018102">
    <property type="entry name" value="Ribosomal_uS11_CS"/>
</dbReference>
<dbReference type="GO" id="GO:0005840">
    <property type="term" value="C:ribosome"/>
    <property type="evidence" value="ECO:0007669"/>
    <property type="project" value="UniProtKB-KW"/>
</dbReference>
<dbReference type="Proteomes" id="UP000176527">
    <property type="component" value="Unassembled WGS sequence"/>
</dbReference>
<name>A0A1F5KC86_9BACT</name>
<dbReference type="EMBL" id="MFDE01000018">
    <property type="protein sequence ID" value="OGE38543.1"/>
    <property type="molecule type" value="Genomic_DNA"/>
</dbReference>
<dbReference type="HAMAP" id="MF_01310">
    <property type="entry name" value="Ribosomal_uS11"/>
    <property type="match status" value="1"/>
</dbReference>
<keyword evidence="2 7" id="KW-0699">rRNA-binding</keyword>
<dbReference type="PANTHER" id="PTHR11759">
    <property type="entry name" value="40S RIBOSOMAL PROTEIN S14/30S RIBOSOMAL PROTEIN S11"/>
    <property type="match status" value="1"/>
</dbReference>
<evidence type="ECO:0000256" key="4">
    <source>
        <dbReference type="ARBA" id="ARBA00022980"/>
    </source>
</evidence>
<organism evidence="9 10">
    <name type="scientific">Candidatus Daviesbacteria bacterium RIFCSPHIGHO2_12_FULL_37_11</name>
    <dbReference type="NCBI Taxonomy" id="1797777"/>
    <lineage>
        <taxon>Bacteria</taxon>
        <taxon>Candidatus Daviesiibacteriota</taxon>
    </lineage>
</organism>
<comment type="function">
    <text evidence="7">Located on the platform of the 30S subunit, it bridges several disparate RNA helices of the 16S rRNA. Forms part of the Shine-Dalgarno cleft in the 70S ribosome.</text>
</comment>
<dbReference type="GO" id="GO:0003735">
    <property type="term" value="F:structural constituent of ribosome"/>
    <property type="evidence" value="ECO:0007669"/>
    <property type="project" value="InterPro"/>
</dbReference>
<dbReference type="Pfam" id="PF00411">
    <property type="entry name" value="Ribosomal_S11"/>
    <property type="match status" value="1"/>
</dbReference>
<evidence type="ECO:0000256" key="5">
    <source>
        <dbReference type="ARBA" id="ARBA00023274"/>
    </source>
</evidence>
<evidence type="ECO:0000256" key="3">
    <source>
        <dbReference type="ARBA" id="ARBA00022884"/>
    </source>
</evidence>
<evidence type="ECO:0000256" key="7">
    <source>
        <dbReference type="HAMAP-Rule" id="MF_01310"/>
    </source>
</evidence>
<dbReference type="InterPro" id="IPR019981">
    <property type="entry name" value="Ribosomal_uS11_bac-type"/>
</dbReference>
<keyword evidence="4 7" id="KW-0689">Ribosomal protein</keyword>
<comment type="subunit">
    <text evidence="7">Part of the 30S ribosomal subunit. Interacts with proteins S7 and S18. Binds to IF-3.</text>
</comment>
<dbReference type="InterPro" id="IPR036967">
    <property type="entry name" value="Ribosomal_uS11_sf"/>
</dbReference>
<sequence length="132" mass="13980">MAKKQITSKVKKTNAPKQFSAGRVYVTATFNNTLVTLTDASGNTLAWGSSGGSGFKGARKSTPYAAMQAMEKVSQKAKEVGMSSVEVYIKGPGPGRDASIRALRGAGLNITMIADVTPIPHNGPRAKKRRRV</sequence>
<protein>
    <recommendedName>
        <fullName evidence="6 7">Small ribosomal subunit protein uS11</fullName>
    </recommendedName>
</protein>
<dbReference type="PIRSF" id="PIRSF002131">
    <property type="entry name" value="Ribosomal_S11"/>
    <property type="match status" value="1"/>
</dbReference>
<evidence type="ECO:0000313" key="10">
    <source>
        <dbReference type="Proteomes" id="UP000176527"/>
    </source>
</evidence>
<dbReference type="InterPro" id="IPR001971">
    <property type="entry name" value="Ribosomal_uS11"/>
</dbReference>
<dbReference type="Gene3D" id="3.30.420.80">
    <property type="entry name" value="Ribosomal protein S11"/>
    <property type="match status" value="1"/>
</dbReference>
<dbReference type="GO" id="GO:0006412">
    <property type="term" value="P:translation"/>
    <property type="evidence" value="ECO:0007669"/>
    <property type="project" value="UniProtKB-UniRule"/>
</dbReference>
<comment type="caution">
    <text evidence="9">The sequence shown here is derived from an EMBL/GenBank/DDBJ whole genome shotgun (WGS) entry which is preliminary data.</text>
</comment>
<accession>A0A1F5KC86</accession>
<dbReference type="NCBIfam" id="NF003698">
    <property type="entry name" value="PRK05309.1"/>
    <property type="match status" value="1"/>
</dbReference>
<dbReference type="GO" id="GO:1990904">
    <property type="term" value="C:ribonucleoprotein complex"/>
    <property type="evidence" value="ECO:0007669"/>
    <property type="project" value="UniProtKB-KW"/>
</dbReference>
<dbReference type="AlphaFoldDB" id="A0A1F5KC86"/>
<evidence type="ECO:0000256" key="1">
    <source>
        <dbReference type="ARBA" id="ARBA00006194"/>
    </source>
</evidence>
<dbReference type="PROSITE" id="PS00054">
    <property type="entry name" value="RIBOSOMAL_S11"/>
    <property type="match status" value="1"/>
</dbReference>
<dbReference type="SUPFAM" id="SSF53137">
    <property type="entry name" value="Translational machinery components"/>
    <property type="match status" value="1"/>
</dbReference>
<keyword evidence="3 7" id="KW-0694">RNA-binding</keyword>
<evidence type="ECO:0000313" key="9">
    <source>
        <dbReference type="EMBL" id="OGE38543.1"/>
    </source>
</evidence>
<evidence type="ECO:0000256" key="6">
    <source>
        <dbReference type="ARBA" id="ARBA00035160"/>
    </source>
</evidence>
<comment type="similarity">
    <text evidence="1 7 8">Belongs to the universal ribosomal protein uS11 family.</text>
</comment>
<dbReference type="NCBIfam" id="TIGR03632">
    <property type="entry name" value="uS11_bact"/>
    <property type="match status" value="1"/>
</dbReference>